<proteinExistence type="predicted"/>
<comment type="caution">
    <text evidence="2">The sequence shown here is derived from an EMBL/GenBank/DDBJ whole genome shotgun (WGS) entry which is preliminary data.</text>
</comment>
<dbReference type="Pfam" id="PF00147">
    <property type="entry name" value="Fibrinogen_C"/>
    <property type="match status" value="1"/>
</dbReference>
<dbReference type="SMART" id="SM00186">
    <property type="entry name" value="FBG"/>
    <property type="match status" value="1"/>
</dbReference>
<gene>
    <name evidence="2" type="primary">TNR_1</name>
    <name evidence="2" type="ORF">AVEN_34068_1</name>
</gene>
<dbReference type="OrthoDB" id="6425181at2759"/>
<accession>A0A4Y2JKT6</accession>
<dbReference type="EMBL" id="BGPR01003583">
    <property type="protein sequence ID" value="GBM89912.1"/>
    <property type="molecule type" value="Genomic_DNA"/>
</dbReference>
<dbReference type="CDD" id="cd00087">
    <property type="entry name" value="FReD"/>
    <property type="match status" value="1"/>
</dbReference>
<dbReference type="GO" id="GO:0005615">
    <property type="term" value="C:extracellular space"/>
    <property type="evidence" value="ECO:0007669"/>
    <property type="project" value="TreeGrafter"/>
</dbReference>
<dbReference type="InterPro" id="IPR036056">
    <property type="entry name" value="Fibrinogen-like_C"/>
</dbReference>
<evidence type="ECO:0000313" key="2">
    <source>
        <dbReference type="EMBL" id="GBM89912.1"/>
    </source>
</evidence>
<dbReference type="AlphaFoldDB" id="A0A4Y2JKT6"/>
<evidence type="ECO:0000313" key="3">
    <source>
        <dbReference type="Proteomes" id="UP000499080"/>
    </source>
</evidence>
<protein>
    <submittedName>
        <fullName evidence="2">Tenascin-R</fullName>
    </submittedName>
</protein>
<dbReference type="Gene3D" id="3.90.215.10">
    <property type="entry name" value="Gamma Fibrinogen, chain A, domain 1"/>
    <property type="match status" value="1"/>
</dbReference>
<dbReference type="PROSITE" id="PS51406">
    <property type="entry name" value="FIBRINOGEN_C_2"/>
    <property type="match status" value="1"/>
</dbReference>
<dbReference type="PANTHER" id="PTHR19143">
    <property type="entry name" value="FIBRINOGEN/TENASCIN/ANGIOPOEITIN"/>
    <property type="match status" value="1"/>
</dbReference>
<reference evidence="2 3" key="1">
    <citation type="journal article" date="2019" name="Sci. Rep.">
        <title>Orb-weaving spider Araneus ventricosus genome elucidates the spidroin gene catalogue.</title>
        <authorList>
            <person name="Kono N."/>
            <person name="Nakamura H."/>
            <person name="Ohtoshi R."/>
            <person name="Moran D.A.P."/>
            <person name="Shinohara A."/>
            <person name="Yoshida Y."/>
            <person name="Fujiwara M."/>
            <person name="Mori M."/>
            <person name="Tomita M."/>
            <person name="Arakawa K."/>
        </authorList>
    </citation>
    <scope>NUCLEOTIDE SEQUENCE [LARGE SCALE GENOMIC DNA]</scope>
</reference>
<dbReference type="Proteomes" id="UP000499080">
    <property type="component" value="Unassembled WGS sequence"/>
</dbReference>
<evidence type="ECO:0000259" key="1">
    <source>
        <dbReference type="PROSITE" id="PS51406"/>
    </source>
</evidence>
<dbReference type="InterPro" id="IPR002181">
    <property type="entry name" value="Fibrinogen_a/b/g_C_dom"/>
</dbReference>
<sequence>MMGMERWNSQGCQTSVNWFKVPRQKEEVSLVAGRGVRNTGEDKRKSTKDGAVKNCLIKFKVKFNLLAFVWEIPNLIIRRNLKCSFHQSSINIRLIIRRKGGRKNVLQRFLRQKTLRRNFFLCGVSLLILLVESSDAVSDDIDGLESPRDCSDHLMNGNYENGIYTIFPNSKSVNVYCDMDTDGGGWTVIQRRGNFTPLEKFYRDWNDYKHGFGNIERDFWLGNDNIHILSTQAPVEIRFDLADVRGNRRYAVYKSFSIDDESKNYKLHISGYSGNAGDGMKFHDGQDFSTKDRGNYQAVLAIHGPWWIFDWAYVHLNGFYEPGVDDFQAIHWHKWLQNEGLAFCEMKLRQR</sequence>
<organism evidence="2 3">
    <name type="scientific">Araneus ventricosus</name>
    <name type="common">Orbweaver spider</name>
    <name type="synonym">Epeira ventricosa</name>
    <dbReference type="NCBI Taxonomy" id="182803"/>
    <lineage>
        <taxon>Eukaryota</taxon>
        <taxon>Metazoa</taxon>
        <taxon>Ecdysozoa</taxon>
        <taxon>Arthropoda</taxon>
        <taxon>Chelicerata</taxon>
        <taxon>Arachnida</taxon>
        <taxon>Araneae</taxon>
        <taxon>Araneomorphae</taxon>
        <taxon>Entelegynae</taxon>
        <taxon>Araneoidea</taxon>
        <taxon>Araneidae</taxon>
        <taxon>Araneus</taxon>
    </lineage>
</organism>
<dbReference type="SUPFAM" id="SSF56496">
    <property type="entry name" value="Fibrinogen C-terminal domain-like"/>
    <property type="match status" value="1"/>
</dbReference>
<dbReference type="NCBIfam" id="NF040941">
    <property type="entry name" value="GGGWT_bact"/>
    <property type="match status" value="1"/>
</dbReference>
<feature type="domain" description="Fibrinogen C-terminal" evidence="1">
    <location>
        <begin position="141"/>
        <end position="351"/>
    </location>
</feature>
<dbReference type="InterPro" id="IPR050373">
    <property type="entry name" value="Fibrinogen_C-term_domain"/>
</dbReference>
<name>A0A4Y2JKT6_ARAVE</name>
<dbReference type="InterPro" id="IPR014716">
    <property type="entry name" value="Fibrinogen_a/b/g_C_1"/>
</dbReference>
<keyword evidence="3" id="KW-1185">Reference proteome</keyword>
<dbReference type="PANTHER" id="PTHR19143:SF458">
    <property type="entry name" value="FIBRINOGEN C-TERMINAL DOMAIN-CONTAINING PROTEIN-RELATED"/>
    <property type="match status" value="1"/>
</dbReference>